<protein>
    <submittedName>
        <fullName evidence="1">Uncharacterized protein</fullName>
    </submittedName>
</protein>
<organism evidence="1 2">
    <name type="scientific">Phaseolus coccineus</name>
    <name type="common">Scarlet runner bean</name>
    <name type="synonym">Phaseolus multiflorus</name>
    <dbReference type="NCBI Taxonomy" id="3886"/>
    <lineage>
        <taxon>Eukaryota</taxon>
        <taxon>Viridiplantae</taxon>
        <taxon>Streptophyta</taxon>
        <taxon>Embryophyta</taxon>
        <taxon>Tracheophyta</taxon>
        <taxon>Spermatophyta</taxon>
        <taxon>Magnoliopsida</taxon>
        <taxon>eudicotyledons</taxon>
        <taxon>Gunneridae</taxon>
        <taxon>Pentapetalae</taxon>
        <taxon>rosids</taxon>
        <taxon>fabids</taxon>
        <taxon>Fabales</taxon>
        <taxon>Fabaceae</taxon>
        <taxon>Papilionoideae</taxon>
        <taxon>50 kb inversion clade</taxon>
        <taxon>NPAAA clade</taxon>
        <taxon>indigoferoid/millettioid clade</taxon>
        <taxon>Phaseoleae</taxon>
        <taxon>Phaseolus</taxon>
    </lineage>
</organism>
<name>A0AAN9N6F0_PHACN</name>
<reference evidence="1 2" key="1">
    <citation type="submission" date="2024-01" db="EMBL/GenBank/DDBJ databases">
        <title>The genomes of 5 underutilized Papilionoideae crops provide insights into root nodulation and disease resistanc.</title>
        <authorList>
            <person name="Jiang F."/>
        </authorList>
    </citation>
    <scope>NUCLEOTIDE SEQUENCE [LARGE SCALE GENOMIC DNA]</scope>
    <source>
        <strain evidence="1">JINMINGXINNONG_FW02</strain>
        <tissue evidence="1">Leaves</tissue>
    </source>
</reference>
<accession>A0AAN9N6F0</accession>
<dbReference type="Proteomes" id="UP001374584">
    <property type="component" value="Unassembled WGS sequence"/>
</dbReference>
<keyword evidence="2" id="KW-1185">Reference proteome</keyword>
<evidence type="ECO:0000313" key="2">
    <source>
        <dbReference type="Proteomes" id="UP001374584"/>
    </source>
</evidence>
<dbReference type="EMBL" id="JAYMYR010000004">
    <property type="protein sequence ID" value="KAK7367560.1"/>
    <property type="molecule type" value="Genomic_DNA"/>
</dbReference>
<dbReference type="AlphaFoldDB" id="A0AAN9N6F0"/>
<evidence type="ECO:0000313" key="1">
    <source>
        <dbReference type="EMBL" id="KAK7367560.1"/>
    </source>
</evidence>
<sequence length="93" mass="10782">MELVGSMQKNPLLLLILCNSLKHQFQEFTKQHADDSRGYSGSTFQRVAPSLFFFLRCMMIKEDLKTLILDLSYSRRKWRGGVGLGKDWDPVEI</sequence>
<proteinExistence type="predicted"/>
<gene>
    <name evidence="1" type="ORF">VNO80_09574</name>
</gene>
<comment type="caution">
    <text evidence="1">The sequence shown here is derived from an EMBL/GenBank/DDBJ whole genome shotgun (WGS) entry which is preliminary data.</text>
</comment>